<organism evidence="1 2">
    <name type="scientific">Favolaschia claudopus</name>
    <dbReference type="NCBI Taxonomy" id="2862362"/>
    <lineage>
        <taxon>Eukaryota</taxon>
        <taxon>Fungi</taxon>
        <taxon>Dikarya</taxon>
        <taxon>Basidiomycota</taxon>
        <taxon>Agaricomycotina</taxon>
        <taxon>Agaricomycetes</taxon>
        <taxon>Agaricomycetidae</taxon>
        <taxon>Agaricales</taxon>
        <taxon>Marasmiineae</taxon>
        <taxon>Mycenaceae</taxon>
        <taxon>Favolaschia</taxon>
    </lineage>
</organism>
<dbReference type="Proteomes" id="UP001362999">
    <property type="component" value="Unassembled WGS sequence"/>
</dbReference>
<dbReference type="AlphaFoldDB" id="A0AAW0BQ18"/>
<evidence type="ECO:0000313" key="2">
    <source>
        <dbReference type="Proteomes" id="UP001362999"/>
    </source>
</evidence>
<name>A0AAW0BQ18_9AGAR</name>
<evidence type="ECO:0000313" key="1">
    <source>
        <dbReference type="EMBL" id="KAK7028655.1"/>
    </source>
</evidence>
<proteinExistence type="predicted"/>
<comment type="caution">
    <text evidence="1">The sequence shown here is derived from an EMBL/GenBank/DDBJ whole genome shotgun (WGS) entry which is preliminary data.</text>
</comment>
<keyword evidence="2" id="KW-1185">Reference proteome</keyword>
<dbReference type="EMBL" id="JAWWNJ010000028">
    <property type="protein sequence ID" value="KAK7028655.1"/>
    <property type="molecule type" value="Genomic_DNA"/>
</dbReference>
<sequence length="388" mass="44327">MVDPLARADSVAALQKLLAVTETDIQTQKEVLLALERWRSNIQRRLNDLRDPIARIPVEISAEIFTHYAPNYGTEYASVAKPLLLLSICSRWTEIAVATPRLWANLDLQIPREVCPNFVFYLDRWLARSKNFPLSLSISDGLEDHFDILNVVTAHAHHIRELDMRLESYMALFSRQTTFPLLEVVDVKRGRRYRASQVWTTNALGDMWQYAPNLTSYKLQMGSIMPPSAPAMERTYMQETLTSLTIIEDAHSSSSHVLSHFTLPSLTSLDVQISGKDLPALISFVERSSPLLTLRNLAKLQDTLISMLTCLPLTSFLPSLTEFTITRRTPEWPSESSYKPIADMLKRRSEKLREERAIFRKLSEGGMDIDLGVVMLEMYRWEPADDDL</sequence>
<protein>
    <recommendedName>
        <fullName evidence="3">F-box domain-containing protein</fullName>
    </recommendedName>
</protein>
<reference evidence="1 2" key="1">
    <citation type="journal article" date="2024" name="J Genomics">
        <title>Draft genome sequencing and assembly of Favolaschia claudopus CIRM-BRFM 2984 isolated from oak limbs.</title>
        <authorList>
            <person name="Navarro D."/>
            <person name="Drula E."/>
            <person name="Chaduli D."/>
            <person name="Cazenave R."/>
            <person name="Ahrendt S."/>
            <person name="Wang J."/>
            <person name="Lipzen A."/>
            <person name="Daum C."/>
            <person name="Barry K."/>
            <person name="Grigoriev I.V."/>
            <person name="Favel A."/>
            <person name="Rosso M.N."/>
            <person name="Martin F."/>
        </authorList>
    </citation>
    <scope>NUCLEOTIDE SEQUENCE [LARGE SCALE GENOMIC DNA]</scope>
    <source>
        <strain evidence="1 2">CIRM-BRFM 2984</strain>
    </source>
</reference>
<accession>A0AAW0BQ18</accession>
<evidence type="ECO:0008006" key="3">
    <source>
        <dbReference type="Google" id="ProtNLM"/>
    </source>
</evidence>
<gene>
    <name evidence="1" type="ORF">R3P38DRAFT_2937694</name>
</gene>